<dbReference type="OrthoDB" id="5792673at2759"/>
<dbReference type="Gene3D" id="2.170.270.10">
    <property type="entry name" value="SET domain"/>
    <property type="match status" value="1"/>
</dbReference>
<dbReference type="PANTHER" id="PTHR45660">
    <property type="entry name" value="HISTONE-LYSINE N-METHYLTRANSFERASE SETMAR"/>
    <property type="match status" value="1"/>
</dbReference>
<dbReference type="KEGG" id="smo:SELMODRAFT_232379"/>
<dbReference type="AlphaFoldDB" id="D8RU12"/>
<evidence type="ECO:0000259" key="10">
    <source>
        <dbReference type="PROSITE" id="PS50867"/>
    </source>
</evidence>
<evidence type="ECO:0000256" key="3">
    <source>
        <dbReference type="ARBA" id="ARBA00022603"/>
    </source>
</evidence>
<dbReference type="PROSITE" id="PS50868">
    <property type="entry name" value="POST_SET"/>
    <property type="match status" value="1"/>
</dbReference>
<dbReference type="Gramene" id="EFJ24125">
    <property type="protein sequence ID" value="EFJ24125"/>
    <property type="gene ID" value="SELMODRAFT_232379"/>
</dbReference>
<protein>
    <submittedName>
        <fullName evidence="13">Uncharacterized protein SDG33-1</fullName>
    </submittedName>
</protein>
<dbReference type="InterPro" id="IPR003105">
    <property type="entry name" value="SRA_YDG"/>
</dbReference>
<dbReference type="PROSITE" id="PS50280">
    <property type="entry name" value="SET"/>
    <property type="match status" value="1"/>
</dbReference>
<dbReference type="GO" id="GO:0032259">
    <property type="term" value="P:methylation"/>
    <property type="evidence" value="ECO:0007669"/>
    <property type="project" value="UniProtKB-KW"/>
</dbReference>
<dbReference type="PROSITE" id="PS51015">
    <property type="entry name" value="YDG"/>
    <property type="match status" value="1"/>
</dbReference>
<organism evidence="14">
    <name type="scientific">Selaginella moellendorffii</name>
    <name type="common">Spikemoss</name>
    <dbReference type="NCBI Taxonomy" id="88036"/>
    <lineage>
        <taxon>Eukaryota</taxon>
        <taxon>Viridiplantae</taxon>
        <taxon>Streptophyta</taxon>
        <taxon>Embryophyta</taxon>
        <taxon>Tracheophyta</taxon>
        <taxon>Lycopodiopsida</taxon>
        <taxon>Selaginellales</taxon>
        <taxon>Selaginellaceae</taxon>
        <taxon>Selaginella</taxon>
    </lineage>
</organism>
<evidence type="ECO:0000256" key="7">
    <source>
        <dbReference type="ARBA" id="ARBA00023242"/>
    </source>
</evidence>
<dbReference type="Pfam" id="PF00856">
    <property type="entry name" value="SET"/>
    <property type="match status" value="1"/>
</dbReference>
<dbReference type="SMART" id="SM00466">
    <property type="entry name" value="SRA"/>
    <property type="match status" value="1"/>
</dbReference>
<dbReference type="InterPro" id="IPR003616">
    <property type="entry name" value="Post-SET_dom"/>
</dbReference>
<dbReference type="EMBL" id="GL377590">
    <property type="protein sequence ID" value="EFJ24125.1"/>
    <property type="molecule type" value="Genomic_DNA"/>
</dbReference>
<dbReference type="SUPFAM" id="SSF88697">
    <property type="entry name" value="PUA domain-like"/>
    <property type="match status" value="1"/>
</dbReference>
<dbReference type="InterPro" id="IPR007728">
    <property type="entry name" value="Pre-SET_dom"/>
</dbReference>
<evidence type="ECO:0000259" key="11">
    <source>
        <dbReference type="PROSITE" id="PS50868"/>
    </source>
</evidence>
<keyword evidence="3" id="KW-0489">Methyltransferase</keyword>
<keyword evidence="2" id="KW-0158">Chromosome</keyword>
<evidence type="ECO:0000259" key="9">
    <source>
        <dbReference type="PROSITE" id="PS50280"/>
    </source>
</evidence>
<evidence type="ECO:0000256" key="4">
    <source>
        <dbReference type="ARBA" id="ARBA00022679"/>
    </source>
</evidence>
<feature type="domain" description="Post-SET" evidence="11">
    <location>
        <begin position="564"/>
        <end position="580"/>
    </location>
</feature>
<dbReference type="STRING" id="88036.D8RU12"/>
<keyword evidence="14" id="KW-1185">Reference proteome</keyword>
<dbReference type="PROSITE" id="PS50867">
    <property type="entry name" value="PRE_SET"/>
    <property type="match status" value="1"/>
</dbReference>
<dbReference type="CDD" id="cd10545">
    <property type="entry name" value="SET_AtSUVH-like"/>
    <property type="match status" value="1"/>
</dbReference>
<reference evidence="13 14" key="1">
    <citation type="journal article" date="2011" name="Science">
        <title>The Selaginella genome identifies genetic changes associated with the evolution of vascular plants.</title>
        <authorList>
            <person name="Banks J.A."/>
            <person name="Nishiyama T."/>
            <person name="Hasebe M."/>
            <person name="Bowman J.L."/>
            <person name="Gribskov M."/>
            <person name="dePamphilis C."/>
            <person name="Albert V.A."/>
            <person name="Aono N."/>
            <person name="Aoyama T."/>
            <person name="Ambrose B.A."/>
            <person name="Ashton N.W."/>
            <person name="Axtell M.J."/>
            <person name="Barker E."/>
            <person name="Barker M.S."/>
            <person name="Bennetzen J.L."/>
            <person name="Bonawitz N.D."/>
            <person name="Chapple C."/>
            <person name="Cheng C."/>
            <person name="Correa L.G."/>
            <person name="Dacre M."/>
            <person name="DeBarry J."/>
            <person name="Dreyer I."/>
            <person name="Elias M."/>
            <person name="Engstrom E.M."/>
            <person name="Estelle M."/>
            <person name="Feng L."/>
            <person name="Finet C."/>
            <person name="Floyd S.K."/>
            <person name="Frommer W.B."/>
            <person name="Fujita T."/>
            <person name="Gramzow L."/>
            <person name="Gutensohn M."/>
            <person name="Harholt J."/>
            <person name="Hattori M."/>
            <person name="Heyl A."/>
            <person name="Hirai T."/>
            <person name="Hiwatashi Y."/>
            <person name="Ishikawa M."/>
            <person name="Iwata M."/>
            <person name="Karol K.G."/>
            <person name="Koehler B."/>
            <person name="Kolukisaoglu U."/>
            <person name="Kubo M."/>
            <person name="Kurata T."/>
            <person name="Lalonde S."/>
            <person name="Li K."/>
            <person name="Li Y."/>
            <person name="Litt A."/>
            <person name="Lyons E."/>
            <person name="Manning G."/>
            <person name="Maruyama T."/>
            <person name="Michael T.P."/>
            <person name="Mikami K."/>
            <person name="Miyazaki S."/>
            <person name="Morinaga S."/>
            <person name="Murata T."/>
            <person name="Mueller-Roeber B."/>
            <person name="Nelson D.R."/>
            <person name="Obara M."/>
            <person name="Oguri Y."/>
            <person name="Olmstead R.G."/>
            <person name="Onodera N."/>
            <person name="Petersen B.L."/>
            <person name="Pils B."/>
            <person name="Prigge M."/>
            <person name="Rensing S.A."/>
            <person name="Riano-Pachon D.M."/>
            <person name="Roberts A.W."/>
            <person name="Sato Y."/>
            <person name="Scheller H.V."/>
            <person name="Schulz B."/>
            <person name="Schulz C."/>
            <person name="Shakirov E.V."/>
            <person name="Shibagaki N."/>
            <person name="Shinohara N."/>
            <person name="Shippen D.E."/>
            <person name="Soerensen I."/>
            <person name="Sotooka R."/>
            <person name="Sugimoto N."/>
            <person name="Sugita M."/>
            <person name="Sumikawa N."/>
            <person name="Tanurdzic M."/>
            <person name="Theissen G."/>
            <person name="Ulvskov P."/>
            <person name="Wakazuki S."/>
            <person name="Weng J.K."/>
            <person name="Willats W.W."/>
            <person name="Wipf D."/>
            <person name="Wolf P.G."/>
            <person name="Yang L."/>
            <person name="Zimmer A.D."/>
            <person name="Zhu Q."/>
            <person name="Mitros T."/>
            <person name="Hellsten U."/>
            <person name="Loque D."/>
            <person name="Otillar R."/>
            <person name="Salamov A."/>
            <person name="Schmutz J."/>
            <person name="Shapiro H."/>
            <person name="Lindquist E."/>
            <person name="Lucas S."/>
            <person name="Rokhsar D."/>
            <person name="Grigoriev I.V."/>
        </authorList>
    </citation>
    <scope>NUCLEOTIDE SEQUENCE [LARGE SCALE GENOMIC DNA]</scope>
</reference>
<feature type="domain" description="Pre-SET" evidence="10">
    <location>
        <begin position="329"/>
        <end position="391"/>
    </location>
</feature>
<evidence type="ECO:0000259" key="12">
    <source>
        <dbReference type="PROSITE" id="PS51015"/>
    </source>
</evidence>
<keyword evidence="5" id="KW-0949">S-adenosyl-L-methionine</keyword>
<dbReference type="PANTHER" id="PTHR45660:SF94">
    <property type="entry name" value="HISTONE-LYSINE N-METHYLTRANSFERASE, H3 LYSINE-9 SPECIFIC SUVH4"/>
    <property type="match status" value="1"/>
</dbReference>
<proteinExistence type="predicted"/>
<dbReference type="GO" id="GO:0005694">
    <property type="term" value="C:chromosome"/>
    <property type="evidence" value="ECO:0007669"/>
    <property type="project" value="UniProtKB-SubCell"/>
</dbReference>
<dbReference type="InterPro" id="IPR051357">
    <property type="entry name" value="H3K9_HMTase_SUVAR3-9"/>
</dbReference>
<dbReference type="SMART" id="SM00508">
    <property type="entry name" value="PostSET"/>
    <property type="match status" value="1"/>
</dbReference>
<dbReference type="Pfam" id="PF02182">
    <property type="entry name" value="SAD_SRA"/>
    <property type="match status" value="1"/>
</dbReference>
<dbReference type="InterPro" id="IPR001214">
    <property type="entry name" value="SET_dom"/>
</dbReference>
<evidence type="ECO:0000313" key="13">
    <source>
        <dbReference type="EMBL" id="EFJ24125.1"/>
    </source>
</evidence>
<evidence type="ECO:0000256" key="6">
    <source>
        <dbReference type="ARBA" id="ARBA00022853"/>
    </source>
</evidence>
<dbReference type="InterPro" id="IPR036987">
    <property type="entry name" value="SRA-YDG_sf"/>
</dbReference>
<evidence type="ECO:0000256" key="2">
    <source>
        <dbReference type="ARBA" id="ARBA00022454"/>
    </source>
</evidence>
<dbReference type="SMART" id="SM00468">
    <property type="entry name" value="PreSET"/>
    <property type="match status" value="1"/>
</dbReference>
<keyword evidence="7 8" id="KW-0539">Nucleus</keyword>
<dbReference type="Proteomes" id="UP000001514">
    <property type="component" value="Unassembled WGS sequence"/>
</dbReference>
<evidence type="ECO:0000256" key="5">
    <source>
        <dbReference type="ARBA" id="ARBA00022691"/>
    </source>
</evidence>
<dbReference type="eggNOG" id="KOG1082">
    <property type="taxonomic scope" value="Eukaryota"/>
</dbReference>
<dbReference type="GeneID" id="9637374"/>
<sequence>MRLKTPGMSADLADLAKVGAEGDVDVENGQALSKSGNFVLGDAAKVKNNLRIFNMCYLQAIKEEQERCKKMRNASQRPDLKAISKMLRMNAILFPEKRIGDLPGVKVGDTFFSRAELVSVGIHKHWINGIDYIGKGGNDHKTYNLPLAISIVMSGGYEDDVDNSDDVIYTGQGGNNLAGDRRQMQHQEMKRGNLALKNSIEEGNPVRVIRGHDLRHSYTKRVYTYDGLYKVVDYWAERGISGFKVYKFKLRRCEGQPALTTEQVRFCRGKLPVAPSERGLVCKDISNGLEVLPVPVSNLVDNPPCAPDGYRYINKIEIDDGIVLPPPALGCSCKGLCVDPKICSCAKRNGHTFPYVDSHGGRLAVPLDAVYECGPNCGCGPACINRVTQRGLRYRLEVYKTQHKGWAVRSWDSIPAGAPVCEYFGKVIKSDSLDVKSDVYLFDLDCIQTMRGVDGRQRRWGDLNKFLDDQNGKVSCESKDAEDAEHHGQAEFCLDGGECGAVARFINHSCEPNLFIQCVLSTHHDMRIPRIVLFAADNIAPLQELSYDYGYALNSVVDSDGLVKKLPCYCGALSCRKRLY</sequence>
<dbReference type="HOGENOM" id="CLU_004556_3_1_1"/>
<dbReference type="SMART" id="SM00317">
    <property type="entry name" value="SET"/>
    <property type="match status" value="1"/>
</dbReference>
<dbReference type="SUPFAM" id="SSF82199">
    <property type="entry name" value="SET domain"/>
    <property type="match status" value="1"/>
</dbReference>
<dbReference type="InParanoid" id="D8RU12"/>
<feature type="domain" description="SET" evidence="9">
    <location>
        <begin position="394"/>
        <end position="550"/>
    </location>
</feature>
<accession>D8RU12</accession>
<keyword evidence="6" id="KW-0156">Chromatin regulator</keyword>
<dbReference type="GO" id="GO:0003690">
    <property type="term" value="F:double-stranded DNA binding"/>
    <property type="evidence" value="ECO:0000318"/>
    <property type="project" value="GO_Central"/>
</dbReference>
<dbReference type="GO" id="GO:0005634">
    <property type="term" value="C:nucleus"/>
    <property type="evidence" value="ECO:0007669"/>
    <property type="project" value="UniProtKB-SubCell"/>
</dbReference>
<dbReference type="GO" id="GO:0042054">
    <property type="term" value="F:histone methyltransferase activity"/>
    <property type="evidence" value="ECO:0000318"/>
    <property type="project" value="GO_Central"/>
</dbReference>
<dbReference type="PROSITE" id="PS51575">
    <property type="entry name" value="SAM_MT43_SUVAR39_2"/>
    <property type="match status" value="1"/>
</dbReference>
<dbReference type="FunCoup" id="D8RU12">
    <property type="interactions" value="1273"/>
</dbReference>
<feature type="domain" description="YDG" evidence="12">
    <location>
        <begin position="100"/>
        <end position="252"/>
    </location>
</feature>
<keyword evidence="4" id="KW-0808">Transferase</keyword>
<gene>
    <name evidence="13" type="primary">SDG33-1</name>
    <name evidence="13" type="ORF">SELMODRAFT_232379</name>
</gene>
<dbReference type="InterPro" id="IPR046341">
    <property type="entry name" value="SET_dom_sf"/>
</dbReference>
<evidence type="ECO:0000256" key="8">
    <source>
        <dbReference type="PROSITE-ProRule" id="PRU00358"/>
    </source>
</evidence>
<evidence type="ECO:0000256" key="1">
    <source>
        <dbReference type="ARBA" id="ARBA00004286"/>
    </source>
</evidence>
<dbReference type="InterPro" id="IPR015947">
    <property type="entry name" value="PUA-like_sf"/>
</dbReference>
<comment type="subcellular location">
    <subcellularLocation>
        <location evidence="1">Chromosome</location>
    </subcellularLocation>
    <subcellularLocation>
        <location evidence="8">Nucleus</location>
    </subcellularLocation>
</comment>
<evidence type="ECO:0000313" key="14">
    <source>
        <dbReference type="Proteomes" id="UP000001514"/>
    </source>
</evidence>
<name>D8RU12_SELML</name>
<dbReference type="InterPro" id="IPR025794">
    <property type="entry name" value="H3-K9-MeTrfase_plant"/>
</dbReference>
<dbReference type="OMA" id="NGCDCEG"/>
<dbReference type="GO" id="GO:0008270">
    <property type="term" value="F:zinc ion binding"/>
    <property type="evidence" value="ECO:0007669"/>
    <property type="project" value="InterPro"/>
</dbReference>
<dbReference type="Pfam" id="PF05033">
    <property type="entry name" value="Pre-SET"/>
    <property type="match status" value="1"/>
</dbReference>
<dbReference type="Gene3D" id="2.30.280.10">
    <property type="entry name" value="SRA-YDG"/>
    <property type="match status" value="1"/>
</dbReference>